<feature type="non-terminal residue" evidence="2">
    <location>
        <position position="217"/>
    </location>
</feature>
<feature type="compositionally biased region" description="Basic and acidic residues" evidence="1">
    <location>
        <begin position="132"/>
        <end position="144"/>
    </location>
</feature>
<dbReference type="Proteomes" id="UP000265520">
    <property type="component" value="Unassembled WGS sequence"/>
</dbReference>
<sequence length="217" mass="23998">RPRQKDHSSSSDSKFRKDRPPVSAEKRKNKGQDSLNEGSLDLENCSVGSVKKRKLKEYQDAQAHSTGNPRLHESRISEQEFSDSRKEKKVRNSRSEGKESSASKGSGRTDKKVSHTKNQKFRQNPGSNHSHRSMDGMDSSKRDLGSVQVSVAATSSSSKVSGSHKTKASFQEVKGSPVESVSSSPLRILSTDKFSNREIMVKDEPHDTAAVDSPRRC</sequence>
<dbReference type="AlphaFoldDB" id="A0A392Q4E9"/>
<accession>A0A392Q4E9</accession>
<dbReference type="GO" id="GO:0008270">
    <property type="term" value="F:zinc ion binding"/>
    <property type="evidence" value="ECO:0007669"/>
    <property type="project" value="UniProtKB-KW"/>
</dbReference>
<feature type="compositionally biased region" description="Basic and acidic residues" evidence="1">
    <location>
        <begin position="93"/>
        <end position="113"/>
    </location>
</feature>
<keyword evidence="2" id="KW-0479">Metal-binding</keyword>
<dbReference type="EMBL" id="LXQA010111757">
    <property type="protein sequence ID" value="MCI18777.1"/>
    <property type="molecule type" value="Genomic_DNA"/>
</dbReference>
<protein>
    <submittedName>
        <fullName evidence="2">CW-type zinc-finger protein</fullName>
    </submittedName>
</protein>
<dbReference type="PANTHER" id="PTHR46524">
    <property type="entry name" value="CW-TYPE ZINC FINGER"/>
    <property type="match status" value="1"/>
</dbReference>
<feature type="compositionally biased region" description="Basic and acidic residues" evidence="1">
    <location>
        <begin position="70"/>
        <end position="86"/>
    </location>
</feature>
<keyword evidence="2" id="KW-0863">Zinc-finger</keyword>
<feature type="region of interest" description="Disordered" evidence="1">
    <location>
        <begin position="1"/>
        <end position="184"/>
    </location>
</feature>
<comment type="caution">
    <text evidence="2">The sequence shown here is derived from an EMBL/GenBank/DDBJ whole genome shotgun (WGS) entry which is preliminary data.</text>
</comment>
<evidence type="ECO:0000313" key="2">
    <source>
        <dbReference type="EMBL" id="MCI18777.1"/>
    </source>
</evidence>
<evidence type="ECO:0000313" key="3">
    <source>
        <dbReference type="Proteomes" id="UP000265520"/>
    </source>
</evidence>
<dbReference type="InterPro" id="IPR055300">
    <property type="entry name" value="CWZF3/5/7"/>
</dbReference>
<keyword evidence="3" id="KW-1185">Reference proteome</keyword>
<feature type="compositionally biased region" description="Low complexity" evidence="1">
    <location>
        <begin position="145"/>
        <end position="161"/>
    </location>
</feature>
<dbReference type="PANTHER" id="PTHR46524:SF7">
    <property type="entry name" value="CW-TYPE ZINC FINGER"/>
    <property type="match status" value="1"/>
</dbReference>
<feature type="non-terminal residue" evidence="2">
    <location>
        <position position="1"/>
    </location>
</feature>
<evidence type="ECO:0000256" key="1">
    <source>
        <dbReference type="SAM" id="MobiDB-lite"/>
    </source>
</evidence>
<feature type="compositionally biased region" description="Basic and acidic residues" evidence="1">
    <location>
        <begin position="1"/>
        <end position="26"/>
    </location>
</feature>
<name>A0A392Q4E9_9FABA</name>
<proteinExistence type="predicted"/>
<reference evidence="2 3" key="1">
    <citation type="journal article" date="2018" name="Front. Plant Sci.">
        <title>Red Clover (Trifolium pratense) and Zigzag Clover (T. medium) - A Picture of Genomic Similarities and Differences.</title>
        <authorList>
            <person name="Dluhosova J."/>
            <person name="Istvanek J."/>
            <person name="Nedelnik J."/>
            <person name="Repkova J."/>
        </authorList>
    </citation>
    <scope>NUCLEOTIDE SEQUENCE [LARGE SCALE GENOMIC DNA]</scope>
    <source>
        <strain evidence="3">cv. 10/8</strain>
        <tissue evidence="2">Leaf</tissue>
    </source>
</reference>
<gene>
    <name evidence="2" type="ORF">A2U01_0039932</name>
</gene>
<keyword evidence="2" id="KW-0862">Zinc</keyword>
<organism evidence="2 3">
    <name type="scientific">Trifolium medium</name>
    <dbReference type="NCBI Taxonomy" id="97028"/>
    <lineage>
        <taxon>Eukaryota</taxon>
        <taxon>Viridiplantae</taxon>
        <taxon>Streptophyta</taxon>
        <taxon>Embryophyta</taxon>
        <taxon>Tracheophyta</taxon>
        <taxon>Spermatophyta</taxon>
        <taxon>Magnoliopsida</taxon>
        <taxon>eudicotyledons</taxon>
        <taxon>Gunneridae</taxon>
        <taxon>Pentapetalae</taxon>
        <taxon>rosids</taxon>
        <taxon>fabids</taxon>
        <taxon>Fabales</taxon>
        <taxon>Fabaceae</taxon>
        <taxon>Papilionoideae</taxon>
        <taxon>50 kb inversion clade</taxon>
        <taxon>NPAAA clade</taxon>
        <taxon>Hologalegina</taxon>
        <taxon>IRL clade</taxon>
        <taxon>Trifolieae</taxon>
        <taxon>Trifolium</taxon>
    </lineage>
</organism>